<keyword evidence="2" id="KW-0227">DNA damage</keyword>
<dbReference type="Pfam" id="PF13662">
    <property type="entry name" value="Toprim_4"/>
    <property type="match status" value="1"/>
</dbReference>
<evidence type="ECO:0000313" key="8">
    <source>
        <dbReference type="EMBL" id="MFC3679840.1"/>
    </source>
</evidence>
<proteinExistence type="predicted"/>
<dbReference type="PANTHER" id="PTHR30446">
    <property type="entry name" value="RECOMBINATION PROTEIN RECR"/>
    <property type="match status" value="1"/>
</dbReference>
<dbReference type="InterPro" id="IPR023627">
    <property type="entry name" value="Rcmb_RecR"/>
</dbReference>
<keyword evidence="5" id="KW-0233">DNA recombination</keyword>
<dbReference type="Gene3D" id="1.10.8.420">
    <property type="entry name" value="RecR Domain 1"/>
    <property type="match status" value="1"/>
</dbReference>
<evidence type="ECO:0000259" key="7">
    <source>
        <dbReference type="Pfam" id="PF13662"/>
    </source>
</evidence>
<organism evidence="8 9">
    <name type="scientific">Bacterioplanoides pacificum</name>
    <dbReference type="NCBI Taxonomy" id="1171596"/>
    <lineage>
        <taxon>Bacteria</taxon>
        <taxon>Pseudomonadati</taxon>
        <taxon>Pseudomonadota</taxon>
        <taxon>Gammaproteobacteria</taxon>
        <taxon>Oceanospirillales</taxon>
        <taxon>Oceanospirillaceae</taxon>
        <taxon>Bacterioplanoides</taxon>
    </lineage>
</organism>
<keyword evidence="4" id="KW-0862">Zinc</keyword>
<dbReference type="EMBL" id="JBHRYB010000005">
    <property type="protein sequence ID" value="MFC3679840.1"/>
    <property type="molecule type" value="Genomic_DNA"/>
</dbReference>
<dbReference type="SUPFAM" id="SSF111304">
    <property type="entry name" value="Recombination protein RecR"/>
    <property type="match status" value="1"/>
</dbReference>
<evidence type="ECO:0000256" key="5">
    <source>
        <dbReference type="ARBA" id="ARBA00023172"/>
    </source>
</evidence>
<keyword evidence="1" id="KW-0479">Metal-binding</keyword>
<dbReference type="Gene3D" id="3.40.1360.10">
    <property type="match status" value="1"/>
</dbReference>
<evidence type="ECO:0000256" key="6">
    <source>
        <dbReference type="ARBA" id="ARBA00023204"/>
    </source>
</evidence>
<accession>A0ABV7VRA4</accession>
<dbReference type="Pfam" id="PF21176">
    <property type="entry name" value="RecR_HhH"/>
    <property type="match status" value="1"/>
</dbReference>
<dbReference type="PANTHER" id="PTHR30446:SF0">
    <property type="entry name" value="RECOMBINATION PROTEIN RECR"/>
    <property type="match status" value="1"/>
</dbReference>
<name>A0ABV7VRA4_9GAMM</name>
<keyword evidence="3" id="KW-0863">Zinc-finger</keyword>
<dbReference type="Proteomes" id="UP001595722">
    <property type="component" value="Unassembled WGS sequence"/>
</dbReference>
<evidence type="ECO:0000256" key="2">
    <source>
        <dbReference type="ARBA" id="ARBA00022763"/>
    </source>
</evidence>
<sequence length="184" mass="20147">MSANTGFDAFFPRLVAALDRLPGVGEQAARRLARHLMADDQGAELARLIAAAQNDFRLCRCCRMYSTEELCPSCCQLSADGRLLVVEQADELLHWRNAGYAGAAFVLHGLLSPMTGRGPSQLGLALLKQRVAEEGIERLLLSLDDSVEARATVTFIAQMVPQAEVQRLSVEQIKQQLLIEKEPG</sequence>
<comment type="caution">
    <text evidence="8">The sequence shown here is derived from an EMBL/GenBank/DDBJ whole genome shotgun (WGS) entry which is preliminary data.</text>
</comment>
<dbReference type="InterPro" id="IPR000093">
    <property type="entry name" value="DNA_Rcmb_RecR"/>
</dbReference>
<keyword evidence="6" id="KW-0234">DNA repair</keyword>
<feature type="domain" description="Toprim" evidence="7">
    <location>
        <begin position="82"/>
        <end position="166"/>
    </location>
</feature>
<dbReference type="InterPro" id="IPR006171">
    <property type="entry name" value="TOPRIM_dom"/>
</dbReference>
<evidence type="ECO:0000256" key="4">
    <source>
        <dbReference type="ARBA" id="ARBA00022833"/>
    </source>
</evidence>
<reference evidence="9" key="1">
    <citation type="journal article" date="2019" name="Int. J. Syst. Evol. Microbiol.">
        <title>The Global Catalogue of Microorganisms (GCM) 10K type strain sequencing project: providing services to taxonomists for standard genome sequencing and annotation.</title>
        <authorList>
            <consortium name="The Broad Institute Genomics Platform"/>
            <consortium name="The Broad Institute Genome Sequencing Center for Infectious Disease"/>
            <person name="Wu L."/>
            <person name="Ma J."/>
        </authorList>
    </citation>
    <scope>NUCLEOTIDE SEQUENCE [LARGE SCALE GENOMIC DNA]</scope>
    <source>
        <strain evidence="9">KCTC 42424</strain>
    </source>
</reference>
<protein>
    <submittedName>
        <fullName evidence="8">Toprim domain-containing protein</fullName>
    </submittedName>
</protein>
<keyword evidence="9" id="KW-1185">Reference proteome</keyword>
<gene>
    <name evidence="8" type="ORF">ACFOMG_06915</name>
</gene>
<dbReference type="RefSeq" id="WP_376865630.1">
    <property type="nucleotide sequence ID" value="NZ_JBHRYB010000005.1"/>
</dbReference>
<evidence type="ECO:0000313" key="9">
    <source>
        <dbReference type="Proteomes" id="UP001595722"/>
    </source>
</evidence>
<evidence type="ECO:0000256" key="1">
    <source>
        <dbReference type="ARBA" id="ARBA00022723"/>
    </source>
</evidence>
<evidence type="ECO:0000256" key="3">
    <source>
        <dbReference type="ARBA" id="ARBA00022771"/>
    </source>
</evidence>